<proteinExistence type="predicted"/>
<protein>
    <recommendedName>
        <fullName evidence="5">Prohead serine protease domain-containing protein</fullName>
    </recommendedName>
</protein>
<dbReference type="Pfam" id="PF04586">
    <property type="entry name" value="Peptidase_S78"/>
    <property type="match status" value="1"/>
</dbReference>
<evidence type="ECO:0000256" key="4">
    <source>
        <dbReference type="SAM" id="Coils"/>
    </source>
</evidence>
<keyword evidence="2" id="KW-0645">Protease</keyword>
<reference evidence="7" key="1">
    <citation type="journal article" date="2019" name="Int. J. Syst. Evol. Microbiol.">
        <title>The Global Catalogue of Microorganisms (GCM) 10K type strain sequencing project: providing services to taxonomists for standard genome sequencing and annotation.</title>
        <authorList>
            <consortium name="The Broad Institute Genomics Platform"/>
            <consortium name="The Broad Institute Genome Sequencing Center for Infectious Disease"/>
            <person name="Wu L."/>
            <person name="Ma J."/>
        </authorList>
    </citation>
    <scope>NUCLEOTIDE SEQUENCE [LARGE SCALE GENOMIC DNA]</scope>
    <source>
        <strain evidence="7">CGMCC 1.15461</strain>
    </source>
</reference>
<accession>A0ABQ1K3M8</accession>
<comment type="caution">
    <text evidence="6">The sequence shown here is derived from an EMBL/GenBank/DDBJ whole genome shotgun (WGS) entry which is preliminary data.</text>
</comment>
<organism evidence="6 7">
    <name type="scientific">Flavobacterium suaedae</name>
    <dbReference type="NCBI Taxonomy" id="1767027"/>
    <lineage>
        <taxon>Bacteria</taxon>
        <taxon>Pseudomonadati</taxon>
        <taxon>Bacteroidota</taxon>
        <taxon>Flavobacteriia</taxon>
        <taxon>Flavobacteriales</taxon>
        <taxon>Flavobacteriaceae</taxon>
        <taxon>Flavobacterium</taxon>
    </lineage>
</organism>
<dbReference type="InterPro" id="IPR054613">
    <property type="entry name" value="Peptidase_S78_dom"/>
</dbReference>
<evidence type="ECO:0000256" key="2">
    <source>
        <dbReference type="ARBA" id="ARBA00022670"/>
    </source>
</evidence>
<keyword evidence="4" id="KW-0175">Coiled coil</keyword>
<gene>
    <name evidence="6" type="ORF">GCM10007424_23710</name>
</gene>
<evidence type="ECO:0000313" key="6">
    <source>
        <dbReference type="EMBL" id="GGB82943.1"/>
    </source>
</evidence>
<evidence type="ECO:0000256" key="3">
    <source>
        <dbReference type="ARBA" id="ARBA00022801"/>
    </source>
</evidence>
<evidence type="ECO:0000313" key="7">
    <source>
        <dbReference type="Proteomes" id="UP000615760"/>
    </source>
</evidence>
<keyword evidence="1" id="KW-1188">Viral release from host cell</keyword>
<feature type="domain" description="Prohead serine protease" evidence="5">
    <location>
        <begin position="38"/>
        <end position="131"/>
    </location>
</feature>
<dbReference type="RefSeq" id="WP_188621519.1">
    <property type="nucleotide sequence ID" value="NZ_BMJE01000006.1"/>
</dbReference>
<evidence type="ECO:0000259" key="5">
    <source>
        <dbReference type="Pfam" id="PF04586"/>
    </source>
</evidence>
<dbReference type="Proteomes" id="UP000615760">
    <property type="component" value="Unassembled WGS sequence"/>
</dbReference>
<keyword evidence="3" id="KW-0378">Hydrolase</keyword>
<sequence length="330" mass="36010">MAKGSKPFVLNDENTVNSYGFKVSTDGIDLSRFEKNPVMLSDHNNSNSAVLGRWAEWKKENGQLTAYPDFDSDDEDAKKVERKVENDFIKGASIGILFKVEDLVFADDMVLLKRCELIEASIIPVPSNSNALRLYVEGKEDKPLSEKEVKEMCLSLQGTEPNFNNENEMKKIILSVGALVALGLENASAKDGIDEAVLEAKIMELSNSKKELATQVQNLTTANKALTDAQEAATLAATTELVDEAIKAGKITAEAKEQFLSLGKADLPLLKSTLGAIPAKTSLAGKTQPGGTAHEGVKTMEDFQKLSHAEQLSFKNENPDEYQKIITTIK</sequence>
<name>A0ABQ1K3M8_9FLAO</name>
<feature type="coiled-coil region" evidence="4">
    <location>
        <begin position="202"/>
        <end position="229"/>
    </location>
</feature>
<keyword evidence="7" id="KW-1185">Reference proteome</keyword>
<dbReference type="EMBL" id="BMJE01000006">
    <property type="protein sequence ID" value="GGB82943.1"/>
    <property type="molecule type" value="Genomic_DNA"/>
</dbReference>
<evidence type="ECO:0000256" key="1">
    <source>
        <dbReference type="ARBA" id="ARBA00022612"/>
    </source>
</evidence>